<dbReference type="PROSITE" id="PS50043">
    <property type="entry name" value="HTH_LUXR_2"/>
    <property type="match status" value="1"/>
</dbReference>
<reference evidence="5 6" key="1">
    <citation type="journal article" date="2010" name="Stand. Genomic Sci.">
        <title>Complete genome sequence of Cellulomonas flavigena type strain (134).</title>
        <authorList>
            <person name="Abt B."/>
            <person name="Foster B."/>
            <person name="Lapidus A."/>
            <person name="Clum A."/>
            <person name="Sun H."/>
            <person name="Pukall R."/>
            <person name="Lucas S."/>
            <person name="Glavina Del Rio T."/>
            <person name="Nolan M."/>
            <person name="Tice H."/>
            <person name="Cheng J.F."/>
            <person name="Pitluck S."/>
            <person name="Liolios K."/>
            <person name="Ivanova N."/>
            <person name="Mavromatis K."/>
            <person name="Ovchinnikova G."/>
            <person name="Pati A."/>
            <person name="Goodwin L."/>
            <person name="Chen A."/>
            <person name="Palaniappan K."/>
            <person name="Land M."/>
            <person name="Hauser L."/>
            <person name="Chang Y.J."/>
            <person name="Jeffries C.D."/>
            <person name="Rohde M."/>
            <person name="Goker M."/>
            <person name="Woyke T."/>
            <person name="Bristow J."/>
            <person name="Eisen J.A."/>
            <person name="Markowitz V."/>
            <person name="Hugenholtz P."/>
            <person name="Kyrpides N.C."/>
            <person name="Klenk H.P."/>
        </authorList>
    </citation>
    <scope>NUCLEOTIDE SEQUENCE [LARGE SCALE GENOMIC DNA]</scope>
    <source>
        <strain evidence="6">ATCC 482 / DSM 20109 / BCRC 11376 / JCM 18109 / NBRC 3775 / NCIMB 8073 / NRS 134</strain>
    </source>
</reference>
<evidence type="ECO:0000259" key="4">
    <source>
        <dbReference type="PROSITE" id="PS50043"/>
    </source>
</evidence>
<dbReference type="AlphaFoldDB" id="D5UCN6"/>
<dbReference type="PANTHER" id="PTHR44688">
    <property type="entry name" value="DNA-BINDING TRANSCRIPTIONAL ACTIVATOR DEVR_DOSR"/>
    <property type="match status" value="1"/>
</dbReference>
<accession>D5UCN6</accession>
<dbReference type="InterPro" id="IPR036388">
    <property type="entry name" value="WH-like_DNA-bd_sf"/>
</dbReference>
<keyword evidence="1" id="KW-0805">Transcription regulation</keyword>
<keyword evidence="6" id="KW-1185">Reference proteome</keyword>
<name>D5UCN6_CELFN</name>
<sequence>MTTTPTAGYRMRIAISSPEIEARIRGVFASRGLDVVLADAPPTFEVTVLPGPGPRPAPTAVGDALQHLVGGSAARRTAPRRDVTPSARYRLTLSTVARDDAPPAPHRGHDAVADLSPRESQVMACVARGMRNTEIAAELGVTVKTVKNHVNRIFGKLGVDGRVEAVLAWQSARSAQRPSVRSSVHGVAPTGAQAVGPALAG</sequence>
<evidence type="ECO:0000256" key="1">
    <source>
        <dbReference type="ARBA" id="ARBA00023015"/>
    </source>
</evidence>
<evidence type="ECO:0000313" key="5">
    <source>
        <dbReference type="EMBL" id="ADG76271.1"/>
    </source>
</evidence>
<dbReference type="RefSeq" id="WP_013118600.1">
    <property type="nucleotide sequence ID" value="NC_014151.1"/>
</dbReference>
<evidence type="ECO:0000256" key="3">
    <source>
        <dbReference type="ARBA" id="ARBA00023163"/>
    </source>
</evidence>
<keyword evidence="3" id="KW-0804">Transcription</keyword>
<dbReference type="STRING" id="446466.Cfla_3393"/>
<dbReference type="PROSITE" id="PS00622">
    <property type="entry name" value="HTH_LUXR_1"/>
    <property type="match status" value="1"/>
</dbReference>
<dbReference type="KEGG" id="cfl:Cfla_3393"/>
<dbReference type="HOGENOM" id="CLU_1358423_0_0_11"/>
<gene>
    <name evidence="5" type="ordered locus">Cfla_3393</name>
</gene>
<keyword evidence="2" id="KW-0238">DNA-binding</keyword>
<dbReference type="InterPro" id="IPR016032">
    <property type="entry name" value="Sig_transdc_resp-reg_C-effctor"/>
</dbReference>
<dbReference type="eggNOG" id="COG2197">
    <property type="taxonomic scope" value="Bacteria"/>
</dbReference>
<dbReference type="Pfam" id="PF00196">
    <property type="entry name" value="GerE"/>
    <property type="match status" value="1"/>
</dbReference>
<dbReference type="CDD" id="cd06170">
    <property type="entry name" value="LuxR_C_like"/>
    <property type="match status" value="1"/>
</dbReference>
<dbReference type="GO" id="GO:0006355">
    <property type="term" value="P:regulation of DNA-templated transcription"/>
    <property type="evidence" value="ECO:0007669"/>
    <property type="project" value="InterPro"/>
</dbReference>
<feature type="domain" description="HTH luxR-type" evidence="4">
    <location>
        <begin position="108"/>
        <end position="173"/>
    </location>
</feature>
<dbReference type="Gene3D" id="1.10.10.10">
    <property type="entry name" value="Winged helix-like DNA-binding domain superfamily/Winged helix DNA-binding domain"/>
    <property type="match status" value="1"/>
</dbReference>
<protein>
    <submittedName>
        <fullName evidence="5">Transcriptional regulator, LuxR family</fullName>
    </submittedName>
</protein>
<dbReference type="SUPFAM" id="SSF46894">
    <property type="entry name" value="C-terminal effector domain of the bipartite response regulators"/>
    <property type="match status" value="1"/>
</dbReference>
<dbReference type="Proteomes" id="UP000000849">
    <property type="component" value="Chromosome"/>
</dbReference>
<organism evidence="5 6">
    <name type="scientific">Cellulomonas flavigena (strain ATCC 482 / DSM 20109 / BCRC 11376 / JCM 18109 / NBRC 3775 / NCIMB 8073 / NRS 134)</name>
    <dbReference type="NCBI Taxonomy" id="446466"/>
    <lineage>
        <taxon>Bacteria</taxon>
        <taxon>Bacillati</taxon>
        <taxon>Actinomycetota</taxon>
        <taxon>Actinomycetes</taxon>
        <taxon>Micrococcales</taxon>
        <taxon>Cellulomonadaceae</taxon>
        <taxon>Cellulomonas</taxon>
    </lineage>
</organism>
<dbReference type="InterPro" id="IPR000792">
    <property type="entry name" value="Tscrpt_reg_LuxR_C"/>
</dbReference>
<evidence type="ECO:0000313" key="6">
    <source>
        <dbReference type="Proteomes" id="UP000000849"/>
    </source>
</evidence>
<proteinExistence type="predicted"/>
<dbReference type="PRINTS" id="PR00038">
    <property type="entry name" value="HTHLUXR"/>
</dbReference>
<dbReference type="PANTHER" id="PTHR44688:SF16">
    <property type="entry name" value="DNA-BINDING TRANSCRIPTIONAL ACTIVATOR DEVR_DOSR"/>
    <property type="match status" value="1"/>
</dbReference>
<dbReference type="SMART" id="SM00421">
    <property type="entry name" value="HTH_LUXR"/>
    <property type="match status" value="1"/>
</dbReference>
<dbReference type="EMBL" id="CP001964">
    <property type="protein sequence ID" value="ADG76271.1"/>
    <property type="molecule type" value="Genomic_DNA"/>
</dbReference>
<evidence type="ECO:0000256" key="2">
    <source>
        <dbReference type="ARBA" id="ARBA00023125"/>
    </source>
</evidence>
<dbReference type="GO" id="GO:0003677">
    <property type="term" value="F:DNA binding"/>
    <property type="evidence" value="ECO:0007669"/>
    <property type="project" value="UniProtKB-KW"/>
</dbReference>